<reference evidence="1 2" key="1">
    <citation type="submission" date="2019-01" db="EMBL/GenBank/DDBJ databases">
        <title>Complete genome sequence of Cohnella hallensis HS21 isolated from Korean fir (Abies koreana) rhizospheric soil.</title>
        <authorList>
            <person name="Jiang L."/>
            <person name="Kang S.W."/>
            <person name="Kim S."/>
            <person name="Jung J."/>
            <person name="Kim C.Y."/>
            <person name="Kim D.H."/>
            <person name="Kim S.W."/>
            <person name="Lee J."/>
        </authorList>
    </citation>
    <scope>NUCLEOTIDE SEQUENCE [LARGE SCALE GENOMIC DNA]</scope>
    <source>
        <strain evidence="1 2">HS21</strain>
    </source>
</reference>
<dbReference type="EMBL" id="AP019400">
    <property type="protein sequence ID" value="BBI32694.1"/>
    <property type="molecule type" value="Genomic_DNA"/>
</dbReference>
<gene>
    <name evidence="1" type="ORF">KCTCHS21_20930</name>
</gene>
<dbReference type="KEGG" id="cohn:KCTCHS21_20930"/>
<keyword evidence="2" id="KW-1185">Reference proteome</keyword>
<name>A0A3T1D3M4_9BACL</name>
<organism evidence="1 2">
    <name type="scientific">Cohnella abietis</name>
    <dbReference type="NCBI Taxonomy" id="2507935"/>
    <lineage>
        <taxon>Bacteria</taxon>
        <taxon>Bacillati</taxon>
        <taxon>Bacillota</taxon>
        <taxon>Bacilli</taxon>
        <taxon>Bacillales</taxon>
        <taxon>Paenibacillaceae</taxon>
        <taxon>Cohnella</taxon>
    </lineage>
</organism>
<dbReference type="Proteomes" id="UP000289856">
    <property type="component" value="Chromosome"/>
</dbReference>
<accession>A0A3T1D3M4</accession>
<evidence type="ECO:0000313" key="2">
    <source>
        <dbReference type="Proteomes" id="UP000289856"/>
    </source>
</evidence>
<dbReference type="AlphaFoldDB" id="A0A3T1D3M4"/>
<dbReference type="RefSeq" id="WP_130607410.1">
    <property type="nucleotide sequence ID" value="NZ_AP019400.1"/>
</dbReference>
<sequence>MHDEDHLNRPGSLNDALSQLVKSIAIEEEALATLMKAEADKTLAFVGKERELPTQPSSLEFIQFNQTVSKVLDSILMAEWMLMKKIESVMQFQHLTPTSGLNITSKNKAGYPSPFENEQQVHIYNESDDIDY</sequence>
<protein>
    <submittedName>
        <fullName evidence="1">Uncharacterized protein</fullName>
    </submittedName>
</protein>
<dbReference type="OrthoDB" id="2939962at2"/>
<proteinExistence type="predicted"/>
<dbReference type="Pfam" id="PF26595">
    <property type="entry name" value="A_ENA"/>
    <property type="match status" value="1"/>
</dbReference>
<dbReference type="InterPro" id="IPR058705">
    <property type="entry name" value="A_ENA"/>
</dbReference>
<evidence type="ECO:0000313" key="1">
    <source>
        <dbReference type="EMBL" id="BBI32694.1"/>
    </source>
</evidence>